<protein>
    <submittedName>
        <fullName evidence="2">Uncharacterized protein</fullName>
    </submittedName>
</protein>
<comment type="caution">
    <text evidence="2">The sequence shown here is derived from an EMBL/GenBank/DDBJ whole genome shotgun (WGS) entry which is preliminary data.</text>
</comment>
<accession>A0A2A7BRV8</accession>
<keyword evidence="1" id="KW-0812">Transmembrane</keyword>
<dbReference type="AlphaFoldDB" id="A0A2A7BRV8"/>
<reference evidence="2 3" key="1">
    <citation type="submission" date="2017-09" db="EMBL/GenBank/DDBJ databases">
        <title>Large-scale bioinformatics analysis of Bacillus genomes uncovers conserved roles of natural products in bacterial physiology.</title>
        <authorList>
            <consortium name="Agbiome Team Llc"/>
            <person name="Bleich R.M."/>
            <person name="Grubbs K.J."/>
            <person name="Santa Maria K.C."/>
            <person name="Allen S.E."/>
            <person name="Farag S."/>
            <person name="Shank E.A."/>
            <person name="Bowers A."/>
        </authorList>
    </citation>
    <scope>NUCLEOTIDE SEQUENCE [LARGE SCALE GENOMIC DNA]</scope>
    <source>
        <strain evidence="2 3">AFS098222</strain>
    </source>
</reference>
<keyword evidence="1" id="KW-1133">Transmembrane helix</keyword>
<dbReference type="Proteomes" id="UP000220111">
    <property type="component" value="Unassembled WGS sequence"/>
</dbReference>
<evidence type="ECO:0000313" key="2">
    <source>
        <dbReference type="EMBL" id="PDY40854.1"/>
    </source>
</evidence>
<evidence type="ECO:0000256" key="1">
    <source>
        <dbReference type="SAM" id="Phobius"/>
    </source>
</evidence>
<evidence type="ECO:0000313" key="3">
    <source>
        <dbReference type="Proteomes" id="UP000220111"/>
    </source>
</evidence>
<proteinExistence type="predicted"/>
<dbReference type="EMBL" id="NVPQ01000039">
    <property type="protein sequence ID" value="PDY40854.1"/>
    <property type="molecule type" value="Genomic_DNA"/>
</dbReference>
<name>A0A2A7BRV8_9BACI</name>
<organism evidence="2 3">
    <name type="scientific">Bacillus wiedmannii</name>
    <dbReference type="NCBI Taxonomy" id="1890302"/>
    <lineage>
        <taxon>Bacteria</taxon>
        <taxon>Bacillati</taxon>
        <taxon>Bacillota</taxon>
        <taxon>Bacilli</taxon>
        <taxon>Bacillales</taxon>
        <taxon>Bacillaceae</taxon>
        <taxon>Bacillus</taxon>
        <taxon>Bacillus cereus group</taxon>
    </lineage>
</organism>
<feature type="transmembrane region" description="Helical" evidence="1">
    <location>
        <begin position="6"/>
        <end position="30"/>
    </location>
</feature>
<keyword evidence="1" id="KW-0472">Membrane</keyword>
<feature type="transmembrane region" description="Helical" evidence="1">
    <location>
        <begin position="42"/>
        <end position="59"/>
    </location>
</feature>
<sequence>MEEEFYFLYCLKSMGLTFMLHEFYNGMVYLKQIINVLYTTKYIIKLFTNIIIIVFHSAFK</sequence>
<gene>
    <name evidence="2" type="ORF">COO17_14950</name>
</gene>